<keyword evidence="1" id="KW-1133">Transmembrane helix</keyword>
<keyword evidence="3" id="KW-1185">Reference proteome</keyword>
<comment type="caution">
    <text evidence="2">The sequence shown here is derived from an EMBL/GenBank/DDBJ whole genome shotgun (WGS) entry which is preliminary data.</text>
</comment>
<dbReference type="NCBIfam" id="TIGR02532">
    <property type="entry name" value="IV_pilin_GFxxxE"/>
    <property type="match status" value="1"/>
</dbReference>
<name>A0ABP9WSI5_9GAMM</name>
<dbReference type="RefSeq" id="WP_345552433.1">
    <property type="nucleotide sequence ID" value="NZ_BAABRT010000030.1"/>
</dbReference>
<keyword evidence="1" id="KW-0812">Transmembrane</keyword>
<accession>A0ABP9WSI5</accession>
<evidence type="ECO:0000256" key="1">
    <source>
        <dbReference type="SAM" id="Phobius"/>
    </source>
</evidence>
<keyword evidence="1" id="KW-0472">Membrane</keyword>
<reference evidence="2 3" key="1">
    <citation type="submission" date="2024-02" db="EMBL/GenBank/DDBJ databases">
        <title>Microbulbifer aestuariivivens NBRC 112533.</title>
        <authorList>
            <person name="Ichikawa N."/>
            <person name="Katano-Makiyama Y."/>
            <person name="Hidaka K."/>
        </authorList>
    </citation>
    <scope>NUCLEOTIDE SEQUENCE [LARGE SCALE GENOMIC DNA]</scope>
    <source>
        <strain evidence="2 3">NBRC 112533</strain>
    </source>
</reference>
<evidence type="ECO:0008006" key="4">
    <source>
        <dbReference type="Google" id="ProtNLM"/>
    </source>
</evidence>
<evidence type="ECO:0000313" key="2">
    <source>
        <dbReference type="EMBL" id="GAA5526171.1"/>
    </source>
</evidence>
<dbReference type="Proteomes" id="UP001408594">
    <property type="component" value="Unassembled WGS sequence"/>
</dbReference>
<evidence type="ECO:0000313" key="3">
    <source>
        <dbReference type="Proteomes" id="UP001408594"/>
    </source>
</evidence>
<feature type="transmembrane region" description="Helical" evidence="1">
    <location>
        <begin position="12"/>
        <end position="33"/>
    </location>
</feature>
<gene>
    <name evidence="2" type="ORF">Maes01_02766</name>
</gene>
<sequence length="259" mass="28088">MRLRKQRGLTLVELMISLTVGLVVIGAGSTVYVTTAVKSGSAIASSRLNQELMTLMSIMVLDIRRAGYWADAAVNPTQNPFSEPDVTALAVRPSIADPVAAATSGQCILFAYDADDDGILDNDNLFGFRLNNGVVQMRRNGDVVANARHDHCNDAEDNWQDVTDGNLFTVTDLTFDSSPSQCLNMREPDGVDSDGDGTVDNQEEEDCYQLPLPAAGSGDITVETREVVVNIAAQLTDDPDVRVQVAQSVRVRNDLLRER</sequence>
<organism evidence="2 3">
    <name type="scientific">Microbulbifer aestuariivivens</name>
    <dbReference type="NCBI Taxonomy" id="1908308"/>
    <lineage>
        <taxon>Bacteria</taxon>
        <taxon>Pseudomonadati</taxon>
        <taxon>Pseudomonadota</taxon>
        <taxon>Gammaproteobacteria</taxon>
        <taxon>Cellvibrionales</taxon>
        <taxon>Microbulbiferaceae</taxon>
        <taxon>Microbulbifer</taxon>
    </lineage>
</organism>
<proteinExistence type="predicted"/>
<protein>
    <recommendedName>
        <fullName evidence="4">Prepilin-type N-terminal cleavage/methylation domain-containing protein</fullName>
    </recommendedName>
</protein>
<dbReference type="EMBL" id="BAABRT010000030">
    <property type="protein sequence ID" value="GAA5526171.1"/>
    <property type="molecule type" value="Genomic_DNA"/>
</dbReference>
<dbReference type="Pfam" id="PF07963">
    <property type="entry name" value="N_methyl"/>
    <property type="match status" value="1"/>
</dbReference>
<dbReference type="InterPro" id="IPR012902">
    <property type="entry name" value="N_methyl_site"/>
</dbReference>